<feature type="region of interest" description="Disordered" evidence="2">
    <location>
        <begin position="381"/>
        <end position="403"/>
    </location>
</feature>
<feature type="compositionally biased region" description="Polar residues" evidence="2">
    <location>
        <begin position="640"/>
        <end position="653"/>
    </location>
</feature>
<proteinExistence type="predicted"/>
<organism evidence="3">
    <name type="scientific">Cacopsylla melanoneura</name>
    <dbReference type="NCBI Taxonomy" id="428564"/>
    <lineage>
        <taxon>Eukaryota</taxon>
        <taxon>Metazoa</taxon>
        <taxon>Ecdysozoa</taxon>
        <taxon>Arthropoda</taxon>
        <taxon>Hexapoda</taxon>
        <taxon>Insecta</taxon>
        <taxon>Pterygota</taxon>
        <taxon>Neoptera</taxon>
        <taxon>Paraneoptera</taxon>
        <taxon>Hemiptera</taxon>
        <taxon>Sternorrhyncha</taxon>
        <taxon>Psylloidea</taxon>
        <taxon>Psyllidae</taxon>
        <taxon>Psyllinae</taxon>
        <taxon>Cacopsylla</taxon>
    </lineage>
</organism>
<feature type="compositionally biased region" description="Polar residues" evidence="2">
    <location>
        <begin position="251"/>
        <end position="262"/>
    </location>
</feature>
<feature type="region of interest" description="Disordered" evidence="2">
    <location>
        <begin position="238"/>
        <end position="262"/>
    </location>
</feature>
<reference evidence="3" key="1">
    <citation type="submission" date="2021-05" db="EMBL/GenBank/DDBJ databases">
        <authorList>
            <person name="Alioto T."/>
            <person name="Alioto T."/>
            <person name="Gomez Garrido J."/>
        </authorList>
    </citation>
    <scope>NUCLEOTIDE SEQUENCE</scope>
</reference>
<feature type="compositionally biased region" description="Low complexity" evidence="2">
    <location>
        <begin position="839"/>
        <end position="854"/>
    </location>
</feature>
<feature type="compositionally biased region" description="Basic and acidic residues" evidence="2">
    <location>
        <begin position="630"/>
        <end position="639"/>
    </location>
</feature>
<feature type="compositionally biased region" description="Basic and acidic residues" evidence="2">
    <location>
        <begin position="381"/>
        <end position="397"/>
    </location>
</feature>
<name>A0A8D9BCH9_9HEMI</name>
<feature type="compositionally biased region" description="Basic residues" evidence="2">
    <location>
        <begin position="776"/>
        <end position="786"/>
    </location>
</feature>
<protein>
    <submittedName>
        <fullName evidence="3">Uncharacterized protein</fullName>
    </submittedName>
</protein>
<accession>A0A8D9BCH9</accession>
<keyword evidence="1" id="KW-0175">Coiled coil</keyword>
<feature type="compositionally biased region" description="Polar residues" evidence="2">
    <location>
        <begin position="822"/>
        <end position="838"/>
    </location>
</feature>
<feature type="region of interest" description="Disordered" evidence="2">
    <location>
        <begin position="309"/>
        <end position="330"/>
    </location>
</feature>
<feature type="region of interest" description="Disordered" evidence="2">
    <location>
        <begin position="776"/>
        <end position="854"/>
    </location>
</feature>
<dbReference type="AlphaFoldDB" id="A0A8D9BCH9"/>
<evidence type="ECO:0000256" key="2">
    <source>
        <dbReference type="SAM" id="MobiDB-lite"/>
    </source>
</evidence>
<feature type="compositionally biased region" description="Basic residues" evidence="2">
    <location>
        <begin position="448"/>
        <end position="457"/>
    </location>
</feature>
<feature type="region of interest" description="Disordered" evidence="2">
    <location>
        <begin position="621"/>
        <end position="653"/>
    </location>
</feature>
<feature type="coiled-coil region" evidence="1">
    <location>
        <begin position="70"/>
        <end position="128"/>
    </location>
</feature>
<evidence type="ECO:0000313" key="3">
    <source>
        <dbReference type="EMBL" id="CAG6780707.1"/>
    </source>
</evidence>
<sequence>MQRDELTAINDNHNDEIINTEKVLNRKKRNIQNTRLSENYPRYKYYHGPNHKKKISMQEKWWKYIMMTNSEDWQMKKKNLQREENKLKEEKRKLEERQGNMDYMQNKTKELEKRNQQLKEEEETLMKHIPSKKIINLDEQFLNYVKKSLGLKNNDSSISNYDVDDVEQLWDDFIEINVLNHRTFGDDYEFDNLVKDKDDSKKSRYEIHNNFDDSKNNIYHYDNPKQMVSYNLHADHKEAKASNNSAQKAKLTSTNHTTSNLESNNVGHIVDKVDLQQKFKHFNTLDQLKLINRINKNNKTKQNLMVKNNFEHSGTGGNKGTTSSKAKKETENITSNYKNLKVILKNGENFKYNDYYKWKDNSEYVNFDSYYNILKINGDDSNERESNEFNSKKKESSHNVTAKHTIESPSKLFSVHKNQTLNCNSYFFKRRLQCENKLKNKPQTGSTKNKHSSKKQKYSIKFPKKLHEKIQGNLGIKHIVLNDTKTDSKGRAIVIEKMNYKFPFNFGKEKIYSEKDLEFIFNNETHAEIKKIMKMNMNKINGSILKIKADGHNKSEPHHWAHDVNYYKSHKLIRSDEIYDGHLNHTNESYKTNKTTREMWFHTLHSLKNNKQFLKHIKSTHKTNGAPSGRHMDDNHSQFDSESDFNGNSLTPGKNTDLITKKIDLQNTIEKIQISELKNSKNKTHKLFPYRRRDKVDQQDKTNNANRVENLFGLTDSMISVANQTSLRVNKTENHVLGLPVGGKYASRANWHEKSQYGLPLRKWETATEILANSQRKHRLMKVKKRSIQDDEQGTNSKSSLKLDKRATVKKDLSESSIVHLKTNQNKSVNASLQNTKAKSNSESVNESSEKVNVSENPYEDIEFVSNFSYSNNNTNNNRTINSSKTFYHTASQNSGDSRDKSNPKLDNIVKRSIDKYLKILPRASSTPILTNSLVTNDSSSIDIIFASFWVPPKTDIKKLSKSQLECVRQKVLRAKSLDCYNEFDDLLIEEEMAKQCLNMDDQSDARGDGQFNLYYYQDDSRFQFFNPFNLRFGQLSVYRIRIKCKQCQGNVFEMLQNQGWSSGNGQMSNGVFVKKPPNGK</sequence>
<feature type="compositionally biased region" description="Low complexity" evidence="2">
    <location>
        <begin position="241"/>
        <end position="250"/>
    </location>
</feature>
<evidence type="ECO:0000256" key="1">
    <source>
        <dbReference type="SAM" id="Coils"/>
    </source>
</evidence>
<dbReference type="EMBL" id="HBUF01619626">
    <property type="protein sequence ID" value="CAG6780707.1"/>
    <property type="molecule type" value="Transcribed_RNA"/>
</dbReference>
<feature type="region of interest" description="Disordered" evidence="2">
    <location>
        <begin position="438"/>
        <end position="457"/>
    </location>
</feature>
<feature type="compositionally biased region" description="Basic and acidic residues" evidence="2">
    <location>
        <begin position="801"/>
        <end position="814"/>
    </location>
</feature>